<dbReference type="Proteomes" id="UP000824120">
    <property type="component" value="Chromosome 8"/>
</dbReference>
<name>A0A9J5XN86_SOLCO</name>
<dbReference type="OrthoDB" id="1306017at2759"/>
<accession>A0A9J5XN86</accession>
<organism evidence="1 2">
    <name type="scientific">Solanum commersonii</name>
    <name type="common">Commerson's wild potato</name>
    <name type="synonym">Commerson's nightshade</name>
    <dbReference type="NCBI Taxonomy" id="4109"/>
    <lineage>
        <taxon>Eukaryota</taxon>
        <taxon>Viridiplantae</taxon>
        <taxon>Streptophyta</taxon>
        <taxon>Embryophyta</taxon>
        <taxon>Tracheophyta</taxon>
        <taxon>Spermatophyta</taxon>
        <taxon>Magnoliopsida</taxon>
        <taxon>eudicotyledons</taxon>
        <taxon>Gunneridae</taxon>
        <taxon>Pentapetalae</taxon>
        <taxon>asterids</taxon>
        <taxon>lamiids</taxon>
        <taxon>Solanales</taxon>
        <taxon>Solanaceae</taxon>
        <taxon>Solanoideae</taxon>
        <taxon>Solaneae</taxon>
        <taxon>Solanum</taxon>
    </lineage>
</organism>
<feature type="non-terminal residue" evidence="1">
    <location>
        <position position="1"/>
    </location>
</feature>
<keyword evidence="2" id="KW-1185">Reference proteome</keyword>
<gene>
    <name evidence="1" type="ORF">H5410_040213</name>
</gene>
<sequence length="140" mass="16470">MKKILEITYKSLFNHNFHWVDKFDKESCLLHHLRRTLDAAAENKRVVRGCPARRNIDPQDQGVPNAPEDAADTSRIREFLRINSPNFTGPVFEEAFLGHFFPRELREAKVREFLALKKESINVHKYNLKFAQLSRYTPEM</sequence>
<comment type="caution">
    <text evidence="1">The sequence shown here is derived from an EMBL/GenBank/DDBJ whole genome shotgun (WGS) entry which is preliminary data.</text>
</comment>
<proteinExistence type="predicted"/>
<evidence type="ECO:0000313" key="2">
    <source>
        <dbReference type="Proteomes" id="UP000824120"/>
    </source>
</evidence>
<protein>
    <recommendedName>
        <fullName evidence="3">Retrotransposon gag domain-containing protein</fullName>
    </recommendedName>
</protein>
<dbReference type="AlphaFoldDB" id="A0A9J5XN86"/>
<reference evidence="1 2" key="1">
    <citation type="submission" date="2020-09" db="EMBL/GenBank/DDBJ databases">
        <title>De no assembly of potato wild relative species, Solanum commersonii.</title>
        <authorList>
            <person name="Cho K."/>
        </authorList>
    </citation>
    <scope>NUCLEOTIDE SEQUENCE [LARGE SCALE GENOMIC DNA]</scope>
    <source>
        <strain evidence="1">LZ3.2</strain>
        <tissue evidence="1">Leaf</tissue>
    </source>
</reference>
<evidence type="ECO:0000313" key="1">
    <source>
        <dbReference type="EMBL" id="KAG5589699.1"/>
    </source>
</evidence>
<dbReference type="EMBL" id="JACXVP010000008">
    <property type="protein sequence ID" value="KAG5589699.1"/>
    <property type="molecule type" value="Genomic_DNA"/>
</dbReference>
<evidence type="ECO:0008006" key="3">
    <source>
        <dbReference type="Google" id="ProtNLM"/>
    </source>
</evidence>